<gene>
    <name evidence="2" type="ORF">GC106_60380</name>
</gene>
<proteinExistence type="predicted"/>
<name>A0ABX2FD39_9PSEU</name>
<keyword evidence="3" id="KW-1185">Reference proteome</keyword>
<evidence type="ECO:0000313" key="3">
    <source>
        <dbReference type="Proteomes" id="UP000763557"/>
    </source>
</evidence>
<evidence type="ECO:0000256" key="1">
    <source>
        <dbReference type="SAM" id="MobiDB-lite"/>
    </source>
</evidence>
<protein>
    <recommendedName>
        <fullName evidence="4">DUF4878 domain-containing protein</fullName>
    </recommendedName>
</protein>
<feature type="compositionally biased region" description="Low complexity" evidence="1">
    <location>
        <begin position="38"/>
        <end position="51"/>
    </location>
</feature>
<comment type="caution">
    <text evidence="2">The sequence shown here is derived from an EMBL/GenBank/DDBJ whole genome shotgun (WGS) entry which is preliminary data.</text>
</comment>
<feature type="region of interest" description="Disordered" evidence="1">
    <location>
        <begin position="21"/>
        <end position="57"/>
    </location>
</feature>
<feature type="compositionally biased region" description="Polar residues" evidence="1">
    <location>
        <begin position="21"/>
        <end position="31"/>
    </location>
</feature>
<dbReference type="Proteomes" id="UP000763557">
    <property type="component" value="Unassembled WGS sequence"/>
</dbReference>
<reference evidence="2 3" key="1">
    <citation type="submission" date="2020-01" db="EMBL/GenBank/DDBJ databases">
        <title>Kibdelosporangium persica a novel Actinomycetes from a hot desert in Iran.</title>
        <authorList>
            <person name="Safaei N."/>
            <person name="Zaburannyi N."/>
            <person name="Mueller R."/>
            <person name="Wink J."/>
        </authorList>
    </citation>
    <scope>NUCLEOTIDE SEQUENCE [LARGE SCALE GENOMIC DNA]</scope>
    <source>
        <strain evidence="2 3">4NS15</strain>
    </source>
</reference>
<evidence type="ECO:0000313" key="2">
    <source>
        <dbReference type="EMBL" id="NRN68791.1"/>
    </source>
</evidence>
<evidence type="ECO:0008006" key="4">
    <source>
        <dbReference type="Google" id="ProtNLM"/>
    </source>
</evidence>
<dbReference type="EMBL" id="JAAATY010000022">
    <property type="protein sequence ID" value="NRN68791.1"/>
    <property type="molecule type" value="Genomic_DNA"/>
</dbReference>
<accession>A0ABX2FD39</accession>
<organism evidence="2 3">
    <name type="scientific">Kibdelosporangium persicum</name>
    <dbReference type="NCBI Taxonomy" id="2698649"/>
    <lineage>
        <taxon>Bacteria</taxon>
        <taxon>Bacillati</taxon>
        <taxon>Actinomycetota</taxon>
        <taxon>Actinomycetes</taxon>
        <taxon>Pseudonocardiales</taxon>
        <taxon>Pseudonocardiaceae</taxon>
        <taxon>Kibdelosporangium</taxon>
    </lineage>
</organism>
<sequence>MAALLLIGGVVTVIVLTTRDGTPTASTSRPTANDEHVPTPTRKPTAKPTTAQNTGGEEAVKAVAQAYADAVARKDAAAAKALVCRQRDTGAMYEVFEKEPNPKFVVGKVTMFSQTSATVQMKIEGGSSEGVPHSYIYEGNSWCVEY</sequence>